<keyword evidence="2" id="KW-1185">Reference proteome</keyword>
<proteinExistence type="predicted"/>
<name>A0AAE8N877_9PEZI</name>
<accession>A0AAE8N877</accession>
<dbReference type="AlphaFoldDB" id="A0AAE8N877"/>
<dbReference type="EMBL" id="ONZQ02000017">
    <property type="protein sequence ID" value="SPO06732.1"/>
    <property type="molecule type" value="Genomic_DNA"/>
</dbReference>
<reference evidence="1" key="1">
    <citation type="submission" date="2018-03" db="EMBL/GenBank/DDBJ databases">
        <authorList>
            <person name="Guldener U."/>
        </authorList>
    </citation>
    <scope>NUCLEOTIDE SEQUENCE</scope>
</reference>
<evidence type="ECO:0000313" key="1">
    <source>
        <dbReference type="EMBL" id="SPO06732.1"/>
    </source>
</evidence>
<evidence type="ECO:0000313" key="2">
    <source>
        <dbReference type="Proteomes" id="UP001187682"/>
    </source>
</evidence>
<sequence>MRYWVVADGPAAAGSDRLADAGQVGRDLTAIKAKLAERKAVRVQRADGLEEIDRETEWIKRTEWARHFGIRELPPIADAAAWVCGRAAGRKESRTVMTREEARHERQQLQLGKSFDRVIDRCCWRLDSVLRATLQRLGGIAAGAAGPGVA</sequence>
<protein>
    <submittedName>
        <fullName evidence="1">Uncharacterized protein</fullName>
    </submittedName>
</protein>
<dbReference type="Proteomes" id="UP001187682">
    <property type="component" value="Unassembled WGS sequence"/>
</dbReference>
<gene>
    <name evidence="1" type="ORF">DNG_09426</name>
</gene>
<organism evidence="1 2">
    <name type="scientific">Cephalotrichum gorgonifer</name>
    <dbReference type="NCBI Taxonomy" id="2041049"/>
    <lineage>
        <taxon>Eukaryota</taxon>
        <taxon>Fungi</taxon>
        <taxon>Dikarya</taxon>
        <taxon>Ascomycota</taxon>
        <taxon>Pezizomycotina</taxon>
        <taxon>Sordariomycetes</taxon>
        <taxon>Hypocreomycetidae</taxon>
        <taxon>Microascales</taxon>
        <taxon>Microascaceae</taxon>
        <taxon>Cephalotrichum</taxon>
    </lineage>
</organism>
<comment type="caution">
    <text evidence="1">The sequence shown here is derived from an EMBL/GenBank/DDBJ whole genome shotgun (WGS) entry which is preliminary data.</text>
</comment>